<reference evidence="3" key="1">
    <citation type="submission" date="2019-08" db="EMBL/GenBank/DDBJ databases">
        <authorList>
            <person name="Kucharzyk K."/>
            <person name="Murdoch R.W."/>
            <person name="Higgins S."/>
            <person name="Loffler F."/>
        </authorList>
    </citation>
    <scope>NUCLEOTIDE SEQUENCE</scope>
</reference>
<evidence type="ECO:0000256" key="2">
    <source>
        <dbReference type="ARBA" id="ARBA00022679"/>
    </source>
</evidence>
<dbReference type="EC" id="2.4.1.320" evidence="3"/>
<dbReference type="SUPFAM" id="SSF75005">
    <property type="entry name" value="Arabinanase/levansucrase/invertase"/>
    <property type="match status" value="1"/>
</dbReference>
<proteinExistence type="predicted"/>
<name>A0A644YUZ6_9ZZZZ</name>
<protein>
    <submittedName>
        <fullName evidence="3">1,4-beta-mannosyl-N-acetylglucosamine phosphorylase</fullName>
        <ecNumber evidence="3">2.4.1.320</ecNumber>
    </submittedName>
</protein>
<dbReference type="PANTHER" id="PTHR34106:SF5">
    <property type="entry name" value="GLYCOSIDASE"/>
    <property type="match status" value="1"/>
</dbReference>
<dbReference type="PANTHER" id="PTHR34106">
    <property type="entry name" value="GLYCOSIDASE"/>
    <property type="match status" value="1"/>
</dbReference>
<dbReference type="Pfam" id="PF04041">
    <property type="entry name" value="Glyco_hydro_130"/>
    <property type="match status" value="1"/>
</dbReference>
<evidence type="ECO:0000313" key="3">
    <source>
        <dbReference type="EMBL" id="MPM30293.1"/>
    </source>
</evidence>
<keyword evidence="2 3" id="KW-0808">Transferase</keyword>
<accession>A0A644YUZ6</accession>
<comment type="caution">
    <text evidence="3">The sequence shown here is derived from an EMBL/GenBank/DDBJ whole genome shotgun (WGS) entry which is preliminary data.</text>
</comment>
<dbReference type="EMBL" id="VSSQ01005749">
    <property type="protein sequence ID" value="MPM30293.1"/>
    <property type="molecule type" value="Genomic_DNA"/>
</dbReference>
<dbReference type="PIRSF" id="PIRSF016202">
    <property type="entry name" value="PH1107"/>
    <property type="match status" value="1"/>
</dbReference>
<organism evidence="3">
    <name type="scientific">bioreactor metagenome</name>
    <dbReference type="NCBI Taxonomy" id="1076179"/>
    <lineage>
        <taxon>unclassified sequences</taxon>
        <taxon>metagenomes</taxon>
        <taxon>ecological metagenomes</taxon>
    </lineage>
</organism>
<evidence type="ECO:0000256" key="1">
    <source>
        <dbReference type="ARBA" id="ARBA00022676"/>
    </source>
</evidence>
<dbReference type="Gene3D" id="2.115.10.20">
    <property type="entry name" value="Glycosyl hydrolase domain, family 43"/>
    <property type="match status" value="1"/>
</dbReference>
<dbReference type="InterPro" id="IPR023296">
    <property type="entry name" value="Glyco_hydro_beta-prop_sf"/>
</dbReference>
<keyword evidence="1 3" id="KW-0328">Glycosyltransferase</keyword>
<dbReference type="AlphaFoldDB" id="A0A644YUZ6"/>
<sequence length="308" mass="34321">MYRKEFIMHRHVTNPIITPLDFPDADAVFNCGQTMFNGKTLLLLSVCPREGRPCMHIATSSDGVKFDIEPEPFITPLTDGPLACLDEWAIDPRITRIDDTYYIVRPAYSCSALLEKTTDWKTRETIDCIALPGNRVPCLFPEKIDGRYFIINRMSFGANSELWISSSSDLVDWGRHRLIQGTGTPYSVVWANLKIGPTPPVKTPDGWLVIIHGVIPYAGGSRYSLGAIMLDLKNPSRMIGKSSGWILTPDEPYEFMGNCQNTIFSCGCIAEPEKDLIRIYYGAADTCIGLASGKLSELIADCMKNRIP</sequence>
<dbReference type="GO" id="GO:0016757">
    <property type="term" value="F:glycosyltransferase activity"/>
    <property type="evidence" value="ECO:0007669"/>
    <property type="project" value="UniProtKB-KW"/>
</dbReference>
<gene>
    <name evidence="3" type="ORF">SDC9_76841</name>
</gene>
<dbReference type="CDD" id="cd08993">
    <property type="entry name" value="GH130"/>
    <property type="match status" value="1"/>
</dbReference>
<dbReference type="InterPro" id="IPR007184">
    <property type="entry name" value="Mannoside_phosphorylase"/>
</dbReference>